<dbReference type="AlphaFoldDB" id="A0A378W4W9"/>
<accession>A0A378W4W9</accession>
<gene>
    <name evidence="1" type="ORF">NCTC4524_03268</name>
</gene>
<protein>
    <submittedName>
        <fullName evidence="1">Uncharacterized protein</fullName>
    </submittedName>
</protein>
<name>A0A378W4W9_9MYCO</name>
<proteinExistence type="predicted"/>
<evidence type="ECO:0000313" key="2">
    <source>
        <dbReference type="Proteomes" id="UP000254945"/>
    </source>
</evidence>
<sequence length="48" mass="5928">MHRRLDQSLSPHHRHYEKTLVAHEDFVYPRQIALLLRRPDRSQLFDTF</sequence>
<organism evidence="1 2">
    <name type="scientific">Mycolicibacterium senegalense</name>
    <dbReference type="NCBI Taxonomy" id="1796"/>
    <lineage>
        <taxon>Bacteria</taxon>
        <taxon>Bacillati</taxon>
        <taxon>Actinomycetota</taxon>
        <taxon>Actinomycetes</taxon>
        <taxon>Mycobacteriales</taxon>
        <taxon>Mycobacteriaceae</taxon>
        <taxon>Mycolicibacterium</taxon>
    </lineage>
</organism>
<dbReference type="EMBL" id="UGQQ01000002">
    <property type="protein sequence ID" value="SUA27298.1"/>
    <property type="molecule type" value="Genomic_DNA"/>
</dbReference>
<reference evidence="1 2" key="1">
    <citation type="submission" date="2018-06" db="EMBL/GenBank/DDBJ databases">
        <authorList>
            <consortium name="Pathogen Informatics"/>
            <person name="Doyle S."/>
        </authorList>
    </citation>
    <scope>NUCLEOTIDE SEQUENCE [LARGE SCALE GENOMIC DNA]</scope>
    <source>
        <strain evidence="1 2">NCTC4524</strain>
    </source>
</reference>
<evidence type="ECO:0000313" key="1">
    <source>
        <dbReference type="EMBL" id="SUA27298.1"/>
    </source>
</evidence>
<dbReference type="Proteomes" id="UP000254945">
    <property type="component" value="Unassembled WGS sequence"/>
</dbReference>